<dbReference type="PANTHER" id="PTHR35527:SF2">
    <property type="entry name" value="HYDROLASE"/>
    <property type="match status" value="1"/>
</dbReference>
<name>A0A6N8JQA6_9ACTN</name>
<evidence type="ECO:0000259" key="10">
    <source>
        <dbReference type="Pfam" id="PF02275"/>
    </source>
</evidence>
<dbReference type="Proteomes" id="UP000463388">
    <property type="component" value="Unassembled WGS sequence"/>
</dbReference>
<evidence type="ECO:0000313" key="12">
    <source>
        <dbReference type="Proteomes" id="UP000463388"/>
    </source>
</evidence>
<comment type="pathway">
    <text evidence="1">Lipid metabolism; bile acid biosynthesis.</text>
</comment>
<evidence type="ECO:0000256" key="8">
    <source>
        <dbReference type="ARBA" id="ARBA00047285"/>
    </source>
</evidence>
<keyword evidence="4" id="KW-0443">Lipid metabolism</keyword>
<dbReference type="GO" id="GO:0045302">
    <property type="term" value="F:choloylglycine hydrolase activity"/>
    <property type="evidence" value="ECO:0007669"/>
    <property type="project" value="UniProtKB-EC"/>
</dbReference>
<dbReference type="InterPro" id="IPR047711">
    <property type="entry name" value="CBAH"/>
</dbReference>
<protein>
    <recommendedName>
        <fullName evidence="5">choloylglycine hydrolase</fullName>
        <ecNumber evidence="5">3.5.1.24</ecNumber>
    </recommendedName>
    <alternativeName>
        <fullName evidence="6">Bile salt hydrolase</fullName>
    </alternativeName>
    <alternativeName>
        <fullName evidence="7">Choloylglycine hydrolase</fullName>
    </alternativeName>
</protein>
<dbReference type="PANTHER" id="PTHR35527">
    <property type="entry name" value="CHOLOYLGLYCINE HYDROLASE"/>
    <property type="match status" value="1"/>
</dbReference>
<dbReference type="NCBIfam" id="NF038245">
    <property type="entry name" value="bile_salt_hydro"/>
    <property type="match status" value="1"/>
</dbReference>
<sequence length="318" mass="34620">MCTGVRFADSKGNLYFGRNLDWCEHYGESVVITPRAARIPSPFLGTICPKHACIGMAIIEAGAPLYFDCANEVGLAVAGLNFPGYAVFAPEPVEGTVNLAAYEVPLWIASQFSTVAEVRAALGNVTIVNKAVNDLWAVSPLHWIVGDGTESLVIECEADGMHVYDNGLDVLTNQPPFPWHAENVRNYMHVSCEHPEPVTWTRDTLKAFGTGAGMVGFPGGYDPASRFVRAAFLNANYPVEEGEDANVTRLFRTLEGASMCKGGAKMTDGRYEYTLFSDGFSAATRTYYWCTYEEPARRSACMDDYDLDGAELLCVAAA</sequence>
<organism evidence="11 12">
    <name type="scientific">Adlercreutzia mucosicola</name>
    <dbReference type="NCBI Taxonomy" id="580026"/>
    <lineage>
        <taxon>Bacteria</taxon>
        <taxon>Bacillati</taxon>
        <taxon>Actinomycetota</taxon>
        <taxon>Coriobacteriia</taxon>
        <taxon>Eggerthellales</taxon>
        <taxon>Eggerthellaceae</taxon>
        <taxon>Adlercreutzia</taxon>
    </lineage>
</organism>
<feature type="domain" description="Choloylglycine hydrolase/NAAA C-terminal" evidence="10">
    <location>
        <begin position="2"/>
        <end position="312"/>
    </location>
</feature>
<dbReference type="InterPro" id="IPR029055">
    <property type="entry name" value="Ntn_hydrolases_N"/>
</dbReference>
<accession>A0A6N8JQA6</accession>
<dbReference type="GO" id="GO:0006629">
    <property type="term" value="P:lipid metabolic process"/>
    <property type="evidence" value="ECO:0007669"/>
    <property type="project" value="UniProtKB-KW"/>
</dbReference>
<comment type="catalytic activity">
    <reaction evidence="8">
        <text>cholate + taurine = taurocholate + H2O</text>
        <dbReference type="Rhea" id="RHEA:47108"/>
        <dbReference type="ChEBI" id="CHEBI:15377"/>
        <dbReference type="ChEBI" id="CHEBI:29747"/>
        <dbReference type="ChEBI" id="CHEBI:36257"/>
        <dbReference type="ChEBI" id="CHEBI:507393"/>
    </reaction>
    <physiologicalReaction direction="right-to-left" evidence="8">
        <dbReference type="Rhea" id="RHEA:47110"/>
    </physiologicalReaction>
</comment>
<dbReference type="OrthoDB" id="1265391at2"/>
<evidence type="ECO:0000256" key="2">
    <source>
        <dbReference type="ARBA" id="ARBA00006625"/>
    </source>
</evidence>
<evidence type="ECO:0000256" key="9">
    <source>
        <dbReference type="ARBA" id="ARBA00048897"/>
    </source>
</evidence>
<dbReference type="EC" id="3.5.1.24" evidence="5"/>
<evidence type="ECO:0000256" key="7">
    <source>
        <dbReference type="ARBA" id="ARBA00044806"/>
    </source>
</evidence>
<dbReference type="InterPro" id="IPR052193">
    <property type="entry name" value="Peptidase_C59"/>
</dbReference>
<comment type="caution">
    <text evidence="11">The sequence shown here is derived from an EMBL/GenBank/DDBJ whole genome shotgun (WGS) entry which is preliminary data.</text>
</comment>
<evidence type="ECO:0000313" key="11">
    <source>
        <dbReference type="EMBL" id="MVX61304.1"/>
    </source>
</evidence>
<dbReference type="AlphaFoldDB" id="A0A6N8JQA6"/>
<evidence type="ECO:0000256" key="3">
    <source>
        <dbReference type="ARBA" id="ARBA00022801"/>
    </source>
</evidence>
<evidence type="ECO:0000256" key="4">
    <source>
        <dbReference type="ARBA" id="ARBA00023098"/>
    </source>
</evidence>
<dbReference type="EMBL" id="WSRR01000017">
    <property type="protein sequence ID" value="MVX61304.1"/>
    <property type="molecule type" value="Genomic_DNA"/>
</dbReference>
<dbReference type="Pfam" id="PF02275">
    <property type="entry name" value="CBAH"/>
    <property type="match status" value="1"/>
</dbReference>
<evidence type="ECO:0000256" key="5">
    <source>
        <dbReference type="ARBA" id="ARBA00044769"/>
    </source>
</evidence>
<keyword evidence="12" id="KW-1185">Reference proteome</keyword>
<evidence type="ECO:0000256" key="1">
    <source>
        <dbReference type="ARBA" id="ARBA00004860"/>
    </source>
</evidence>
<comment type="similarity">
    <text evidence="2">Belongs to the peptidase C59 family.</text>
</comment>
<reference evidence="11 12" key="1">
    <citation type="submission" date="2019-12" db="EMBL/GenBank/DDBJ databases">
        <title>Microbes associate with the intestines of laboratory mice.</title>
        <authorList>
            <person name="Navarre W."/>
            <person name="Wong E."/>
        </authorList>
    </citation>
    <scope>NUCLEOTIDE SEQUENCE [LARGE SCALE GENOMIC DNA]</scope>
    <source>
        <strain evidence="11 12">NM66_B29</strain>
    </source>
</reference>
<dbReference type="Gene3D" id="3.60.60.10">
    <property type="entry name" value="Penicillin V Acylase, Chain A"/>
    <property type="match status" value="1"/>
</dbReference>
<dbReference type="RefSeq" id="WP_160346401.1">
    <property type="nucleotide sequence ID" value="NZ_WSRR01000017.1"/>
</dbReference>
<keyword evidence="3 11" id="KW-0378">Hydrolase</keyword>
<dbReference type="InterPro" id="IPR029132">
    <property type="entry name" value="CBAH/NAAA_C"/>
</dbReference>
<dbReference type="CDD" id="cd00542">
    <property type="entry name" value="Ntn_PVA"/>
    <property type="match status" value="1"/>
</dbReference>
<gene>
    <name evidence="11" type="ORF">GKZ27_07535</name>
</gene>
<evidence type="ECO:0000256" key="6">
    <source>
        <dbReference type="ARBA" id="ARBA00044804"/>
    </source>
</evidence>
<dbReference type="SUPFAM" id="SSF56235">
    <property type="entry name" value="N-terminal nucleophile aminohydrolases (Ntn hydrolases)"/>
    <property type="match status" value="1"/>
</dbReference>
<comment type="catalytic activity">
    <reaction evidence="9">
        <text>taurodeoxycholate + H2O = deoxycholate + taurine</text>
        <dbReference type="Rhea" id="RHEA:47556"/>
        <dbReference type="ChEBI" id="CHEBI:15377"/>
        <dbReference type="ChEBI" id="CHEBI:23614"/>
        <dbReference type="ChEBI" id="CHEBI:36261"/>
        <dbReference type="ChEBI" id="CHEBI:507393"/>
    </reaction>
    <physiologicalReaction direction="left-to-right" evidence="9">
        <dbReference type="Rhea" id="RHEA:47557"/>
    </physiologicalReaction>
</comment>
<proteinExistence type="inferred from homology"/>